<evidence type="ECO:0000313" key="2">
    <source>
        <dbReference type="EMBL" id="TCO25247.1"/>
    </source>
</evidence>
<reference evidence="1" key="4">
    <citation type="submission" date="2024-05" db="EMBL/GenBank/DDBJ databases">
        <authorList>
            <person name="Sun Q."/>
            <person name="Zhou Y."/>
        </authorList>
    </citation>
    <scope>NUCLEOTIDE SEQUENCE</scope>
    <source>
        <strain evidence="1">CGMCC 1.15644</strain>
    </source>
</reference>
<name>A0A4R2HCB0_9SPHI</name>
<reference evidence="4" key="2">
    <citation type="journal article" date="2019" name="Int. J. Syst. Evol. Microbiol.">
        <title>The Global Catalogue of Microorganisms (GCM) 10K type strain sequencing project: providing services to taxonomists for standard genome sequencing and annotation.</title>
        <authorList>
            <consortium name="The Broad Institute Genomics Platform"/>
            <consortium name="The Broad Institute Genome Sequencing Center for Infectious Disease"/>
            <person name="Wu L."/>
            <person name="Ma J."/>
        </authorList>
    </citation>
    <scope>NUCLEOTIDE SEQUENCE [LARGE SCALE GENOMIC DNA]</scope>
    <source>
        <strain evidence="4">CGMCC 1.15644</strain>
    </source>
</reference>
<organism evidence="2 3">
    <name type="scientific">Pedobacter psychrotolerans</name>
    <dbReference type="NCBI Taxonomy" id="1843235"/>
    <lineage>
        <taxon>Bacteria</taxon>
        <taxon>Pseudomonadati</taxon>
        <taxon>Bacteroidota</taxon>
        <taxon>Sphingobacteriia</taxon>
        <taxon>Sphingobacteriales</taxon>
        <taxon>Sphingobacteriaceae</taxon>
        <taxon>Pedobacter</taxon>
    </lineage>
</organism>
<evidence type="ECO:0000313" key="4">
    <source>
        <dbReference type="Proteomes" id="UP000622648"/>
    </source>
</evidence>
<dbReference type="Proteomes" id="UP000622648">
    <property type="component" value="Unassembled WGS sequence"/>
</dbReference>
<dbReference type="AlphaFoldDB" id="A0A4R2HCB0"/>
<comment type="caution">
    <text evidence="2">The sequence shown here is derived from an EMBL/GenBank/DDBJ whole genome shotgun (WGS) entry which is preliminary data.</text>
</comment>
<accession>A0A4R2HCB0</accession>
<reference evidence="1" key="1">
    <citation type="journal article" date="2014" name="Int. J. Syst. Evol. Microbiol.">
        <title>Complete genome of a new Firmicutes species belonging to the dominant human colonic microbiota ('Ruminococcus bicirculans') reveals two chromosomes and a selective capacity to utilize plant glucans.</title>
        <authorList>
            <consortium name="NISC Comparative Sequencing Program"/>
            <person name="Wegmann U."/>
            <person name="Louis P."/>
            <person name="Goesmann A."/>
            <person name="Henrissat B."/>
            <person name="Duncan S.H."/>
            <person name="Flint H.J."/>
        </authorList>
    </citation>
    <scope>NUCLEOTIDE SEQUENCE</scope>
    <source>
        <strain evidence="1">CGMCC 1.15644</strain>
    </source>
</reference>
<evidence type="ECO:0000313" key="3">
    <source>
        <dbReference type="Proteomes" id="UP000295684"/>
    </source>
</evidence>
<protein>
    <submittedName>
        <fullName evidence="2">Uncharacterized protein</fullName>
    </submittedName>
</protein>
<dbReference type="EMBL" id="SLWO01000004">
    <property type="protein sequence ID" value="TCO25247.1"/>
    <property type="molecule type" value="Genomic_DNA"/>
</dbReference>
<evidence type="ECO:0000313" key="1">
    <source>
        <dbReference type="EMBL" id="GGE46954.1"/>
    </source>
</evidence>
<gene>
    <name evidence="2" type="ORF">EV200_104284</name>
    <name evidence="1" type="ORF">GCM10011413_11330</name>
</gene>
<reference evidence="2 3" key="3">
    <citation type="submission" date="2019-03" db="EMBL/GenBank/DDBJ databases">
        <title>Genomic Encyclopedia of Type Strains, Phase IV (KMG-IV): sequencing the most valuable type-strain genomes for metagenomic binning, comparative biology and taxonomic classification.</title>
        <authorList>
            <person name="Goeker M."/>
        </authorList>
    </citation>
    <scope>NUCLEOTIDE SEQUENCE [LARGE SCALE GENOMIC DNA]</scope>
    <source>
        <strain evidence="2 3">DSM 103236</strain>
    </source>
</reference>
<dbReference type="EMBL" id="BMJO01000002">
    <property type="protein sequence ID" value="GGE46954.1"/>
    <property type="molecule type" value="Genomic_DNA"/>
</dbReference>
<sequence length="40" mass="4521">MTTKFEIPQTKEVDVFKTNVMHKTDAEEIVQLLSVNEVAG</sequence>
<proteinExistence type="predicted"/>
<keyword evidence="4" id="KW-1185">Reference proteome</keyword>
<dbReference type="RefSeq" id="WP_262707936.1">
    <property type="nucleotide sequence ID" value="NZ_BMJO01000002.1"/>
</dbReference>
<dbReference type="Proteomes" id="UP000295684">
    <property type="component" value="Unassembled WGS sequence"/>
</dbReference>